<evidence type="ECO:0000256" key="7">
    <source>
        <dbReference type="ARBA" id="ARBA00023014"/>
    </source>
</evidence>
<feature type="domain" description="Aldehyde ferredoxin oxidoreductase N-terminal" evidence="9">
    <location>
        <begin position="8"/>
        <end position="208"/>
    </location>
</feature>
<dbReference type="InterPro" id="IPR013985">
    <property type="entry name" value="Ald_Fedxn_OxRdtase_dom3"/>
</dbReference>
<reference evidence="10 11" key="1">
    <citation type="submission" date="2024-04" db="EMBL/GenBank/DDBJ databases">
        <title>Genome sequencing and metabolic network reconstruction of aminoacids and betaine degradation by Anoxynatronum sibiricum.</title>
        <authorList>
            <person name="Detkova E.N."/>
            <person name="Boltjanskaja Y.V."/>
            <person name="Mardanov A.V."/>
            <person name="Kevbrin V."/>
        </authorList>
    </citation>
    <scope>NUCLEOTIDE SEQUENCE [LARGE SCALE GENOMIC DNA]</scope>
    <source>
        <strain evidence="10 11">Z-7981</strain>
    </source>
</reference>
<evidence type="ECO:0000256" key="4">
    <source>
        <dbReference type="ARBA" id="ARBA00022723"/>
    </source>
</evidence>
<dbReference type="Pfam" id="PF01314">
    <property type="entry name" value="AFOR_C"/>
    <property type="match status" value="1"/>
</dbReference>
<organism evidence="10 11">
    <name type="scientific">Anoxynatronum sibiricum</name>
    <dbReference type="NCBI Taxonomy" id="210623"/>
    <lineage>
        <taxon>Bacteria</taxon>
        <taxon>Bacillati</taxon>
        <taxon>Bacillota</taxon>
        <taxon>Clostridia</taxon>
        <taxon>Eubacteriales</taxon>
        <taxon>Clostridiaceae</taxon>
        <taxon>Anoxynatronum</taxon>
    </lineage>
</organism>
<dbReference type="Pfam" id="PF02730">
    <property type="entry name" value="AFOR_N"/>
    <property type="match status" value="1"/>
</dbReference>
<comment type="caution">
    <text evidence="10">The sequence shown here is derived from an EMBL/GenBank/DDBJ whole genome shotgun (WGS) entry which is preliminary data.</text>
</comment>
<keyword evidence="4" id="KW-0479">Metal-binding</keyword>
<dbReference type="SMART" id="SM00790">
    <property type="entry name" value="AFOR_N"/>
    <property type="match status" value="1"/>
</dbReference>
<keyword evidence="3" id="KW-0004">4Fe-4S</keyword>
<dbReference type="Gene3D" id="3.60.9.10">
    <property type="entry name" value="Aldehyde ferredoxin oxidoreductase, N-terminal domain"/>
    <property type="match status" value="1"/>
</dbReference>
<accession>A0ABU9VXK8</accession>
<proteinExistence type="inferred from homology"/>
<dbReference type="Proteomes" id="UP001407405">
    <property type="component" value="Unassembled WGS sequence"/>
</dbReference>
<keyword evidence="7" id="KW-0411">Iron-sulfur</keyword>
<comment type="cofactor">
    <cofactor evidence="8">
        <name>tungstopterin</name>
        <dbReference type="ChEBI" id="CHEBI:30402"/>
    </cofactor>
</comment>
<dbReference type="PANTHER" id="PTHR30038">
    <property type="entry name" value="ALDEHYDE FERREDOXIN OXIDOREDUCTASE"/>
    <property type="match status" value="1"/>
</dbReference>
<gene>
    <name evidence="10" type="ORF">AAIG11_15520</name>
</gene>
<evidence type="ECO:0000256" key="8">
    <source>
        <dbReference type="ARBA" id="ARBA00049934"/>
    </source>
</evidence>
<comment type="cofactor">
    <cofactor evidence="1">
        <name>[4Fe-4S] cluster</name>
        <dbReference type="ChEBI" id="CHEBI:49883"/>
    </cofactor>
</comment>
<keyword evidence="6" id="KW-0408">Iron</keyword>
<dbReference type="InterPro" id="IPR013984">
    <property type="entry name" value="Ald_Fedxn_OxRdtase_dom2"/>
</dbReference>
<dbReference type="InterPro" id="IPR036503">
    <property type="entry name" value="Ald_Fedxn_OxRdtase_N_sf"/>
</dbReference>
<sequence length="630" mass="69373">MSVFPDAKILDVNLTDGTITTRTLPGDIYRLYPGGSTLGLYLALQEMEPNIDPLAPENMLIFSVSVLTGLPISGQSRLVITTKSPLTGTIGDSQSGGFFPAHLKINGYDAVVFKGKAAKPVYLYIDGDDVSLRDAVGAWGKVTGEAEKVIKDELQDENIEIAQIGPAGENLVKYASVMNMSNRANGRNGTGAVMGSKLLKAVVVKKGKARKAADQESFRKLTGNVRDRIKDNEGIEALGLFGTDGELNATNRDGFLATRNFKSGHFFEKAKKITGTTMAKTILKERDTCFACAIRCKRVVEVEGKVDPFYGGPEYETCATFGSYCGNDSLEDIAIANQYCNMYGVDTISCGATIAFAMECFEKGLLTTEDTDGMILKFGDGSVFKELIEKISLRQGFGDMMAEGSYRMAEKLGPEAIPLSISVKKQELPAHMPQYKPAVGLMYAVNNFGADHQSCEHDPFLTMPPDAKEQVWLGMLGINLLYDDQFSLDDNKVRFATAGQRFYSMMDTLCLCQFAWGPAWQLYGPADLVEACSAGIGWDTSIQELMEIGERRINMMRWFNVKAGFTAADDQLPDRIFEPLPEGPSEGHQMSREDFEKARSTYYEQMGWDQQGRPKETTLQRLSLGWLLEK</sequence>
<evidence type="ECO:0000259" key="9">
    <source>
        <dbReference type="SMART" id="SM00790"/>
    </source>
</evidence>
<evidence type="ECO:0000313" key="10">
    <source>
        <dbReference type="EMBL" id="MEN1761896.1"/>
    </source>
</evidence>
<evidence type="ECO:0000256" key="6">
    <source>
        <dbReference type="ARBA" id="ARBA00023004"/>
    </source>
</evidence>
<dbReference type="PANTHER" id="PTHR30038:SF0">
    <property type="entry name" value="TUNGSTEN-CONTAINING ALDEHYDE FERREDOXIN OXIDOREDUCTASE"/>
    <property type="match status" value="1"/>
</dbReference>
<keyword evidence="11" id="KW-1185">Reference proteome</keyword>
<dbReference type="EMBL" id="JBCITM010000023">
    <property type="protein sequence ID" value="MEN1761896.1"/>
    <property type="molecule type" value="Genomic_DNA"/>
</dbReference>
<evidence type="ECO:0000313" key="11">
    <source>
        <dbReference type="Proteomes" id="UP001407405"/>
    </source>
</evidence>
<dbReference type="InterPro" id="IPR036021">
    <property type="entry name" value="Tungsten_al_ferr_oxy-like_C"/>
</dbReference>
<dbReference type="SUPFAM" id="SSF56228">
    <property type="entry name" value="Aldehyde ferredoxin oxidoreductase, N-terminal domain"/>
    <property type="match status" value="1"/>
</dbReference>
<dbReference type="SUPFAM" id="SSF48310">
    <property type="entry name" value="Aldehyde ferredoxin oxidoreductase, C-terminal domains"/>
    <property type="match status" value="1"/>
</dbReference>
<keyword evidence="5" id="KW-0560">Oxidoreductase</keyword>
<dbReference type="InterPro" id="IPR013983">
    <property type="entry name" value="Ald_Fedxn_OxRdtase_N"/>
</dbReference>
<name>A0ABU9VXK8_9CLOT</name>
<evidence type="ECO:0000256" key="5">
    <source>
        <dbReference type="ARBA" id="ARBA00023002"/>
    </source>
</evidence>
<evidence type="ECO:0000256" key="1">
    <source>
        <dbReference type="ARBA" id="ARBA00001966"/>
    </source>
</evidence>
<dbReference type="InterPro" id="IPR051919">
    <property type="entry name" value="W-dependent_AOR"/>
</dbReference>
<comment type="similarity">
    <text evidence="2">Belongs to the AOR/FOR family.</text>
</comment>
<dbReference type="RefSeq" id="WP_343187180.1">
    <property type="nucleotide sequence ID" value="NZ_JBCITM010000023.1"/>
</dbReference>
<dbReference type="InterPro" id="IPR001203">
    <property type="entry name" value="OxRdtase_Ald_Fedxn_C"/>
</dbReference>
<dbReference type="Gene3D" id="1.10.599.10">
    <property type="entry name" value="Aldehyde Ferredoxin Oxidoreductase Protein, subunit A, domain 3"/>
    <property type="match status" value="1"/>
</dbReference>
<dbReference type="Gene3D" id="1.10.569.10">
    <property type="entry name" value="Aldehyde Ferredoxin Oxidoreductase Protein, subunit A, domain 2"/>
    <property type="match status" value="1"/>
</dbReference>
<evidence type="ECO:0000256" key="2">
    <source>
        <dbReference type="ARBA" id="ARBA00011032"/>
    </source>
</evidence>
<protein>
    <submittedName>
        <fullName evidence="10">Aldehyde ferredoxin oxidoreductase family protein</fullName>
    </submittedName>
</protein>
<evidence type="ECO:0000256" key="3">
    <source>
        <dbReference type="ARBA" id="ARBA00022485"/>
    </source>
</evidence>